<dbReference type="OrthoDB" id="406844at2759"/>
<keyword evidence="3" id="KW-1185">Reference proteome</keyword>
<organism evidence="2 3">
    <name type="scientific">Sistotremastrum suecicum HHB10207 ss-3</name>
    <dbReference type="NCBI Taxonomy" id="1314776"/>
    <lineage>
        <taxon>Eukaryota</taxon>
        <taxon>Fungi</taxon>
        <taxon>Dikarya</taxon>
        <taxon>Basidiomycota</taxon>
        <taxon>Agaricomycotina</taxon>
        <taxon>Agaricomycetes</taxon>
        <taxon>Sistotremastrales</taxon>
        <taxon>Sistotremastraceae</taxon>
        <taxon>Sistotremastrum</taxon>
    </lineage>
</organism>
<evidence type="ECO:0000259" key="1">
    <source>
        <dbReference type="Pfam" id="PF01764"/>
    </source>
</evidence>
<accession>A0A165Z945</accession>
<dbReference type="EMBL" id="KV428201">
    <property type="protein sequence ID" value="KZT34074.1"/>
    <property type="molecule type" value="Genomic_DNA"/>
</dbReference>
<dbReference type="InterPro" id="IPR029058">
    <property type="entry name" value="AB_hydrolase_fold"/>
</dbReference>
<dbReference type="Gene3D" id="3.40.50.1820">
    <property type="entry name" value="alpha/beta hydrolase"/>
    <property type="match status" value="1"/>
</dbReference>
<dbReference type="InterPro" id="IPR002921">
    <property type="entry name" value="Fungal_lipase-type"/>
</dbReference>
<reference evidence="2 3" key="1">
    <citation type="journal article" date="2016" name="Mol. Biol. Evol.">
        <title>Comparative Genomics of Early-Diverging Mushroom-Forming Fungi Provides Insights into the Origins of Lignocellulose Decay Capabilities.</title>
        <authorList>
            <person name="Nagy L.G."/>
            <person name="Riley R."/>
            <person name="Tritt A."/>
            <person name="Adam C."/>
            <person name="Daum C."/>
            <person name="Floudas D."/>
            <person name="Sun H."/>
            <person name="Yadav J.S."/>
            <person name="Pangilinan J."/>
            <person name="Larsson K.H."/>
            <person name="Matsuura K."/>
            <person name="Barry K."/>
            <person name="Labutti K."/>
            <person name="Kuo R."/>
            <person name="Ohm R.A."/>
            <person name="Bhattacharya S.S."/>
            <person name="Shirouzu T."/>
            <person name="Yoshinaga Y."/>
            <person name="Martin F.M."/>
            <person name="Grigoriev I.V."/>
            <person name="Hibbett D.S."/>
        </authorList>
    </citation>
    <scope>NUCLEOTIDE SEQUENCE [LARGE SCALE GENOMIC DNA]</scope>
    <source>
        <strain evidence="2 3">HHB10207 ss-3</strain>
    </source>
</reference>
<proteinExistence type="predicted"/>
<dbReference type="AlphaFoldDB" id="A0A165Z945"/>
<dbReference type="Proteomes" id="UP000076798">
    <property type="component" value="Unassembled WGS sequence"/>
</dbReference>
<dbReference type="Pfam" id="PF01764">
    <property type="entry name" value="Lipase_3"/>
    <property type="match status" value="1"/>
</dbReference>
<sequence>MPAWDIYQQTFALSLASNTLGSRKAPLAALQKAIESEVPNWISKGASQGLKGYEVVWGPTVWKHTLDDDANTGPDNTWYIANNKAAVFPDGTFNTYVIAIAGTASKFGWTDLDFQVGRVVDINQFAKNSSVYPTPDPNPNDAANPYIAFGTAIGVYTLLNTVAPATAKSPNTTIVNFLSSIPSGSRVIFTGHSLGGALSPTTALVLQLSKGLSNVCTYPTAGATPGNLNFVKLFASKNPPSTPGSKVWQAWNRNVYNTMDVVPQAWSIDKKTYPNQNLHHVPTMWGTLPSGLADTLALLIFAAVGMVNPSNIKYIPLPGQTFTSTLPSIPQNFDEWKQVAHTEHVPAYMTALGVDPNGFVAGNSALSVLPEKTLDELIVSYPFLELIERFPVQIQQASQDLATGGVATEADPVGK</sequence>
<evidence type="ECO:0000313" key="3">
    <source>
        <dbReference type="Proteomes" id="UP000076798"/>
    </source>
</evidence>
<protein>
    <recommendedName>
        <fullName evidence="1">Fungal lipase-type domain-containing protein</fullName>
    </recommendedName>
</protein>
<gene>
    <name evidence="2" type="ORF">SISSUDRAFT_1065603</name>
</gene>
<dbReference type="SUPFAM" id="SSF53474">
    <property type="entry name" value="alpha/beta-Hydrolases"/>
    <property type="match status" value="1"/>
</dbReference>
<evidence type="ECO:0000313" key="2">
    <source>
        <dbReference type="EMBL" id="KZT34074.1"/>
    </source>
</evidence>
<feature type="domain" description="Fungal lipase-type" evidence="1">
    <location>
        <begin position="165"/>
        <end position="265"/>
    </location>
</feature>
<name>A0A165Z945_9AGAM</name>
<dbReference type="GO" id="GO:0006629">
    <property type="term" value="P:lipid metabolic process"/>
    <property type="evidence" value="ECO:0007669"/>
    <property type="project" value="InterPro"/>
</dbReference>